<organism evidence="2 3">
    <name type="scientific">Streptomyces polyrhachis</name>
    <dbReference type="NCBI Taxonomy" id="1282885"/>
    <lineage>
        <taxon>Bacteria</taxon>
        <taxon>Bacillati</taxon>
        <taxon>Actinomycetota</taxon>
        <taxon>Actinomycetes</taxon>
        <taxon>Kitasatosporales</taxon>
        <taxon>Streptomycetaceae</taxon>
        <taxon>Streptomyces</taxon>
    </lineage>
</organism>
<accession>A0ABW2G8M5</accession>
<dbReference type="SMART" id="SM00421">
    <property type="entry name" value="HTH_LUXR"/>
    <property type="match status" value="1"/>
</dbReference>
<sequence>MARHKHPQTVRATVMCARCRAVYVRALDGGGLPRDATASARCLLDLGVLVPDDTDPGRLLPVPVATALGLALGRRQHQDTRRLAALVSDWPQEESPPAAGLPMTTVSGFDRINQRLDAALAASETEVLAMQPRAASHEAAAQLGAARDLEVLKRGVSMRTLYVHAARFTVGRMSYQEQIRRYPVEVRTLPGVIERMVVVDETVAFIPASEDRSQALEVRHPPLVRVLRQCFELLWRLGVPLWEPVEYGASDHEVSAVQRAIARMLVEGLDDQVVAARLGVNVRTVRGHIARLSALLGSHGRAQLGFLIARSGILEQAD</sequence>
<evidence type="ECO:0000313" key="2">
    <source>
        <dbReference type="EMBL" id="MFC7217055.1"/>
    </source>
</evidence>
<dbReference type="InterPro" id="IPR036388">
    <property type="entry name" value="WH-like_DNA-bd_sf"/>
</dbReference>
<dbReference type="InterPro" id="IPR051797">
    <property type="entry name" value="TrmB-like"/>
</dbReference>
<feature type="domain" description="HTH luxR-type" evidence="1">
    <location>
        <begin position="247"/>
        <end position="312"/>
    </location>
</feature>
<reference evidence="3" key="1">
    <citation type="journal article" date="2019" name="Int. J. Syst. Evol. Microbiol.">
        <title>The Global Catalogue of Microorganisms (GCM) 10K type strain sequencing project: providing services to taxonomists for standard genome sequencing and annotation.</title>
        <authorList>
            <consortium name="The Broad Institute Genomics Platform"/>
            <consortium name="The Broad Institute Genome Sequencing Center for Infectious Disease"/>
            <person name="Wu L."/>
            <person name="Ma J."/>
        </authorList>
    </citation>
    <scope>NUCLEOTIDE SEQUENCE [LARGE SCALE GENOMIC DNA]</scope>
    <source>
        <strain evidence="3">CGMCC 1.13681</strain>
    </source>
</reference>
<dbReference type="PANTHER" id="PTHR34293">
    <property type="entry name" value="HTH-TYPE TRANSCRIPTIONAL REGULATOR TRMBL2"/>
    <property type="match status" value="1"/>
</dbReference>
<evidence type="ECO:0000313" key="3">
    <source>
        <dbReference type="Proteomes" id="UP001596413"/>
    </source>
</evidence>
<dbReference type="SUPFAM" id="SSF46894">
    <property type="entry name" value="C-terminal effector domain of the bipartite response regulators"/>
    <property type="match status" value="1"/>
</dbReference>
<protein>
    <submittedName>
        <fullName evidence="2">Helix-turn-helix transcriptional regulator</fullName>
    </submittedName>
</protein>
<keyword evidence="3" id="KW-1185">Reference proteome</keyword>
<proteinExistence type="predicted"/>
<dbReference type="Gene3D" id="1.10.10.10">
    <property type="entry name" value="Winged helix-like DNA-binding domain superfamily/Winged helix DNA-binding domain"/>
    <property type="match status" value="1"/>
</dbReference>
<dbReference type="EMBL" id="JBHSZO010000003">
    <property type="protein sequence ID" value="MFC7217055.1"/>
    <property type="molecule type" value="Genomic_DNA"/>
</dbReference>
<dbReference type="PROSITE" id="PS50043">
    <property type="entry name" value="HTH_LUXR_2"/>
    <property type="match status" value="1"/>
</dbReference>
<evidence type="ECO:0000259" key="1">
    <source>
        <dbReference type="PROSITE" id="PS50043"/>
    </source>
</evidence>
<dbReference type="Proteomes" id="UP001596413">
    <property type="component" value="Unassembled WGS sequence"/>
</dbReference>
<dbReference type="RefSeq" id="WP_386411427.1">
    <property type="nucleotide sequence ID" value="NZ_JBHSZO010000003.1"/>
</dbReference>
<comment type="caution">
    <text evidence="2">The sequence shown here is derived from an EMBL/GenBank/DDBJ whole genome shotgun (WGS) entry which is preliminary data.</text>
</comment>
<name>A0ABW2G8M5_9ACTN</name>
<dbReference type="InterPro" id="IPR000792">
    <property type="entry name" value="Tscrpt_reg_LuxR_C"/>
</dbReference>
<dbReference type="PANTHER" id="PTHR34293:SF1">
    <property type="entry name" value="HTH-TYPE TRANSCRIPTIONAL REGULATOR TRMBL2"/>
    <property type="match status" value="1"/>
</dbReference>
<gene>
    <name evidence="2" type="ORF">ACFQLX_02540</name>
</gene>
<dbReference type="InterPro" id="IPR016032">
    <property type="entry name" value="Sig_transdc_resp-reg_C-effctor"/>
</dbReference>